<gene>
    <name evidence="2" type="primary">LOC109463676</name>
</gene>
<reference evidence="2" key="1">
    <citation type="submission" date="2025-08" db="UniProtKB">
        <authorList>
            <consortium name="RefSeq"/>
        </authorList>
    </citation>
    <scope>IDENTIFICATION</scope>
    <source>
        <tissue evidence="2">Gonad</tissue>
    </source>
</reference>
<protein>
    <submittedName>
        <fullName evidence="2">Uncharacterized protein LOC109463676</fullName>
    </submittedName>
</protein>
<accession>A0A6P4YGE8</accession>
<dbReference type="OrthoDB" id="447743at2759"/>
<evidence type="ECO:0000313" key="2">
    <source>
        <dbReference type="RefSeq" id="XP_019616086.1"/>
    </source>
</evidence>
<proteinExistence type="predicted"/>
<sequence>MKFKTKKSRSLVLKQGTLADYHFNLSGEQIPTIQEQPVKSLGRWYTEDLKDTKRVQETAKLIREGLEAIDNSGLPGKLKLWCLQYGLMPRIMWPLTVYEVALSHVEAMERNINTYVKKWLGVPNSLTNIAIHSRKAKLNIPVRSLVEEFKVAKVRTSMTLSNSKDPVIRNFQPDLRSGRKWRVSAAVEEAEARLRHKEVVGATQTGRQGLGLIRHKWWSSATEKERREMVVQEVREQEEEKRVAVAAGLAKQGMWTTWESVEQRNISLNVLWQMEPLRISFLWRSTYDLLPTPANLSKWYEERSDCCAACGQKGTLQHILSACPSALSSGKYTWRHNNVLRVIVDAIKGRVECVNAEEVPAGNQYFTPFLKEGSQPRKDTSSKRKPSILSAANDWKVKADLDGEGGFPQEIALTLLRPDIVIWSESSREVVFGELSVPWESNIEEAYERKLTRYAELEAVCRDKGWRSSCYPFELGCRGFVAASLHKWLNKMGLSRKEIKSTTRAAAEAAEAGSAWIWNKYLLEERRKRSDR</sequence>
<evidence type="ECO:0000313" key="1">
    <source>
        <dbReference type="Proteomes" id="UP000515135"/>
    </source>
</evidence>
<dbReference type="Proteomes" id="UP000515135">
    <property type="component" value="Unplaced"/>
</dbReference>
<dbReference type="AlphaFoldDB" id="A0A6P4YGE8"/>
<keyword evidence="1" id="KW-1185">Reference proteome</keyword>
<organism evidence="1 2">
    <name type="scientific">Branchiostoma belcheri</name>
    <name type="common">Amphioxus</name>
    <dbReference type="NCBI Taxonomy" id="7741"/>
    <lineage>
        <taxon>Eukaryota</taxon>
        <taxon>Metazoa</taxon>
        <taxon>Chordata</taxon>
        <taxon>Cephalochordata</taxon>
        <taxon>Leptocardii</taxon>
        <taxon>Amphioxiformes</taxon>
        <taxon>Branchiostomatidae</taxon>
        <taxon>Branchiostoma</taxon>
    </lineage>
</organism>
<dbReference type="RefSeq" id="XP_019616086.1">
    <property type="nucleotide sequence ID" value="XM_019760527.1"/>
</dbReference>
<dbReference type="KEGG" id="bbel:109463676"/>
<dbReference type="GeneID" id="109463676"/>
<name>A0A6P4YGE8_BRABE</name>